<keyword evidence="2" id="KW-1003">Cell membrane</keyword>
<dbReference type="Pfam" id="PF18967">
    <property type="entry name" value="PycTM"/>
    <property type="match status" value="1"/>
</dbReference>
<evidence type="ECO:0000313" key="11">
    <source>
        <dbReference type="Proteomes" id="UP000291892"/>
    </source>
</evidence>
<organism evidence="10 11">
    <name type="scientific">Rhizobium ruizarguesonis</name>
    <dbReference type="NCBI Taxonomy" id="2081791"/>
    <lineage>
        <taxon>Bacteria</taxon>
        <taxon>Pseudomonadati</taxon>
        <taxon>Pseudomonadota</taxon>
        <taxon>Alphaproteobacteria</taxon>
        <taxon>Hyphomicrobiales</taxon>
        <taxon>Rhizobiaceae</taxon>
        <taxon>Rhizobium/Agrobacterium group</taxon>
        <taxon>Rhizobium</taxon>
    </lineage>
</organism>
<feature type="transmembrane region" description="Helical" evidence="8">
    <location>
        <begin position="61"/>
        <end position="82"/>
    </location>
</feature>
<comment type="subcellular location">
    <subcellularLocation>
        <location evidence="1">Cell membrane</location>
    </subcellularLocation>
</comment>
<keyword evidence="6" id="KW-0051">Antiviral defense</keyword>
<evidence type="ECO:0000256" key="1">
    <source>
        <dbReference type="ARBA" id="ARBA00004236"/>
    </source>
</evidence>
<keyword evidence="7 8" id="KW-0472">Membrane</keyword>
<evidence type="ECO:0000313" key="10">
    <source>
        <dbReference type="EMBL" id="TBF16958.1"/>
    </source>
</evidence>
<dbReference type="GO" id="GO:0051607">
    <property type="term" value="P:defense response to virus"/>
    <property type="evidence" value="ECO:0007669"/>
    <property type="project" value="UniProtKB-KW"/>
</dbReference>
<name>A0AAE8U0D1_9HYPH</name>
<evidence type="ECO:0000256" key="3">
    <source>
        <dbReference type="ARBA" id="ARBA00022692"/>
    </source>
</evidence>
<sequence>MKNDQQEAFERVLVTSLARVVDFLKFAEAKNAALLTFASAWIIGSINLLNGSNKLSDDWRAGFTVALPILSVAALLSLFSFLPRTLLGRFHKDPEQKKALLYFGDAATFSPAAYKDRVWDRYNPPDNESATRSYLDDLAVQIAVNSQITTRKLRIFNAAAFLIVMAMLAILAPGIKALALIIAPLLGVSP</sequence>
<reference evidence="10 11" key="1">
    <citation type="submission" date="2019-02" db="EMBL/GenBank/DDBJ databases">
        <title>The genomic architecture of introgression among sibling species of bacteria.</title>
        <authorList>
            <person name="Cavassim M.I.A."/>
            <person name="Moeskjaer S."/>
            <person name="Moslemi C."/>
            <person name="Fields B."/>
            <person name="Bachmann A."/>
            <person name="Vilhjalmsson B."/>
            <person name="Schierup M.H."/>
            <person name="Young J.P.W."/>
            <person name="Andersen S.U."/>
        </authorList>
    </citation>
    <scope>NUCLEOTIDE SEQUENCE [LARGE SCALE GENOMIC DNA]</scope>
    <source>
        <strain evidence="10 11">SM42</strain>
    </source>
</reference>
<dbReference type="Proteomes" id="UP000291892">
    <property type="component" value="Unassembled WGS sequence"/>
</dbReference>
<proteinExistence type="predicted"/>
<evidence type="ECO:0000256" key="4">
    <source>
        <dbReference type="ARBA" id="ARBA00022741"/>
    </source>
</evidence>
<evidence type="ECO:0000259" key="9">
    <source>
        <dbReference type="Pfam" id="PF18967"/>
    </source>
</evidence>
<dbReference type="EMBL" id="SIKX01000001">
    <property type="protein sequence ID" value="TBF16958.1"/>
    <property type="molecule type" value="Genomic_DNA"/>
</dbReference>
<protein>
    <recommendedName>
        <fullName evidence="9">Pycsar effector protein domain-containing protein</fullName>
    </recommendedName>
</protein>
<evidence type="ECO:0000256" key="5">
    <source>
        <dbReference type="ARBA" id="ARBA00022989"/>
    </source>
</evidence>
<comment type="caution">
    <text evidence="10">The sequence shown here is derived from an EMBL/GenBank/DDBJ whole genome shotgun (WGS) entry which is preliminary data.</text>
</comment>
<keyword evidence="4" id="KW-0547">Nucleotide-binding</keyword>
<keyword evidence="5 8" id="KW-1133">Transmembrane helix</keyword>
<dbReference type="GO" id="GO:0005886">
    <property type="term" value="C:plasma membrane"/>
    <property type="evidence" value="ECO:0007669"/>
    <property type="project" value="UniProtKB-SubCell"/>
</dbReference>
<dbReference type="AlphaFoldDB" id="A0AAE8U0D1"/>
<feature type="transmembrane region" description="Helical" evidence="8">
    <location>
        <begin position="32"/>
        <end position="49"/>
    </location>
</feature>
<gene>
    <name evidence="10" type="ORF">ELG94_00465</name>
</gene>
<evidence type="ECO:0000256" key="6">
    <source>
        <dbReference type="ARBA" id="ARBA00023118"/>
    </source>
</evidence>
<evidence type="ECO:0000256" key="2">
    <source>
        <dbReference type="ARBA" id="ARBA00022475"/>
    </source>
</evidence>
<evidence type="ECO:0000256" key="7">
    <source>
        <dbReference type="ARBA" id="ARBA00023136"/>
    </source>
</evidence>
<evidence type="ECO:0000256" key="8">
    <source>
        <dbReference type="SAM" id="Phobius"/>
    </source>
</evidence>
<dbReference type="GO" id="GO:0000166">
    <property type="term" value="F:nucleotide binding"/>
    <property type="evidence" value="ECO:0007669"/>
    <property type="project" value="UniProtKB-KW"/>
</dbReference>
<feature type="domain" description="Pycsar effector protein" evidence="9">
    <location>
        <begin position="16"/>
        <end position="171"/>
    </location>
</feature>
<feature type="transmembrane region" description="Helical" evidence="8">
    <location>
        <begin position="155"/>
        <end position="186"/>
    </location>
</feature>
<dbReference type="InterPro" id="IPR043760">
    <property type="entry name" value="PycTM_dom"/>
</dbReference>
<accession>A0AAE8U0D1</accession>
<dbReference type="RefSeq" id="WP_130815841.1">
    <property type="nucleotide sequence ID" value="NZ_SIKX01000001.1"/>
</dbReference>
<keyword evidence="3 8" id="KW-0812">Transmembrane</keyword>